<dbReference type="AlphaFoldDB" id="A0A242JYM4"/>
<dbReference type="Pfam" id="PF01610">
    <property type="entry name" value="DDE_Tnp_ISL3"/>
    <property type="match status" value="1"/>
</dbReference>
<proteinExistence type="predicted"/>
<dbReference type="InterPro" id="IPR002560">
    <property type="entry name" value="Transposase_DDE"/>
</dbReference>
<dbReference type="STRING" id="1987383.A5844_002124"/>
<organism evidence="2 3">
    <name type="scientific">Candidatus Enterococcus wittei</name>
    <dbReference type="NCBI Taxonomy" id="1987383"/>
    <lineage>
        <taxon>Bacteria</taxon>
        <taxon>Bacillati</taxon>
        <taxon>Bacillota</taxon>
        <taxon>Bacilli</taxon>
        <taxon>Lactobacillales</taxon>
        <taxon>Enterococcaceae</taxon>
        <taxon>Enterococcus</taxon>
    </lineage>
</organism>
<evidence type="ECO:0000313" key="2">
    <source>
        <dbReference type="EMBL" id="OTP10424.1"/>
    </source>
</evidence>
<sequence length="185" mass="22335">RFHIVQHIGRTFRNQRIKETNRLLKHPSSSQKSLGRKLKRYWKLLQKEEGKLDYDKRTWRAGFKEYLTETEIVDRLLRDCPSLRSGYQLYQNLLYAVKKREIDTFKEYLNVGKTDLPEIYDRTLKTFKKFLPQIENALRYGYSNGPLECLNNHIKVLKRNAYGFRSFYNFKLRIMIRHGKALLIK</sequence>
<dbReference type="EMBL" id="NGMO01000003">
    <property type="protein sequence ID" value="OTP10424.1"/>
    <property type="molecule type" value="Genomic_DNA"/>
</dbReference>
<feature type="non-terminal residue" evidence="2">
    <location>
        <position position="1"/>
    </location>
</feature>
<dbReference type="Proteomes" id="UP000194933">
    <property type="component" value="Unassembled WGS sequence"/>
</dbReference>
<feature type="domain" description="Transposase IS204/IS1001/IS1096/IS1165 DDE" evidence="1">
    <location>
        <begin position="1"/>
        <end position="174"/>
    </location>
</feature>
<dbReference type="InterPro" id="IPR047951">
    <property type="entry name" value="Transpos_ISL3"/>
</dbReference>
<evidence type="ECO:0000259" key="1">
    <source>
        <dbReference type="Pfam" id="PF01610"/>
    </source>
</evidence>
<protein>
    <submittedName>
        <fullName evidence="2">Transposase</fullName>
    </submittedName>
</protein>
<dbReference type="PANTHER" id="PTHR33498">
    <property type="entry name" value="TRANSPOSASE FOR INSERTION SEQUENCE ELEMENT IS1557"/>
    <property type="match status" value="1"/>
</dbReference>
<accession>A0A242JYM4</accession>
<reference evidence="2 3" key="1">
    <citation type="submission" date="2017-05" db="EMBL/GenBank/DDBJ databases">
        <title>The Genome Sequence of Enterococcus sp. 10A9_DIV0425.</title>
        <authorList>
            <consortium name="The Broad Institute Genomics Platform"/>
            <consortium name="The Broad Institute Genomic Center for Infectious Diseases"/>
            <person name="Earl A."/>
            <person name="Manson A."/>
            <person name="Schwartman J."/>
            <person name="Gilmore M."/>
            <person name="Abouelleil A."/>
            <person name="Cao P."/>
            <person name="Chapman S."/>
            <person name="Cusick C."/>
            <person name="Shea T."/>
            <person name="Young S."/>
            <person name="Neafsey D."/>
            <person name="Nusbaum C."/>
            <person name="Birren B."/>
        </authorList>
    </citation>
    <scope>NUCLEOTIDE SEQUENCE [LARGE SCALE GENOMIC DNA]</scope>
    <source>
        <strain evidence="2 3">10A9_DIV0425</strain>
    </source>
</reference>
<comment type="caution">
    <text evidence="2">The sequence shown here is derived from an EMBL/GenBank/DDBJ whole genome shotgun (WGS) entry which is preliminary data.</text>
</comment>
<evidence type="ECO:0000313" key="3">
    <source>
        <dbReference type="Proteomes" id="UP000194933"/>
    </source>
</evidence>
<gene>
    <name evidence="2" type="ORF">A5844_002124</name>
</gene>
<name>A0A242JYM4_9ENTE</name>
<dbReference type="RefSeq" id="WP_143353721.1">
    <property type="nucleotide sequence ID" value="NZ_NGMO01000003.1"/>
</dbReference>
<keyword evidence="3" id="KW-1185">Reference proteome</keyword>
<dbReference type="PANTHER" id="PTHR33498:SF1">
    <property type="entry name" value="TRANSPOSASE FOR INSERTION SEQUENCE ELEMENT IS1557"/>
    <property type="match status" value="1"/>
</dbReference>